<accession>A0A4Y7RJK1</accession>
<dbReference type="Proteomes" id="UP000297597">
    <property type="component" value="Unassembled WGS sequence"/>
</dbReference>
<proteinExistence type="predicted"/>
<comment type="caution">
    <text evidence="1">The sequence shown here is derived from an EMBL/GenBank/DDBJ whole genome shotgun (WGS) entry which is preliminary data.</text>
</comment>
<dbReference type="EMBL" id="QFFZ01000057">
    <property type="protein sequence ID" value="TEB09168.1"/>
    <property type="molecule type" value="Genomic_DNA"/>
</dbReference>
<reference evidence="1 2" key="1">
    <citation type="journal article" date="2018" name="Environ. Microbiol.">
        <title>Novel energy conservation strategies and behaviour of Pelotomaculum schinkii driving syntrophic propionate catabolism.</title>
        <authorList>
            <person name="Hidalgo-Ahumada C.A.P."/>
            <person name="Nobu M.K."/>
            <person name="Narihiro T."/>
            <person name="Tamaki H."/>
            <person name="Liu W.T."/>
            <person name="Kamagata Y."/>
            <person name="Stams A.J.M."/>
            <person name="Imachi H."/>
            <person name="Sousa D.Z."/>
        </authorList>
    </citation>
    <scope>NUCLEOTIDE SEQUENCE [LARGE SCALE GENOMIC DNA]</scope>
    <source>
        <strain evidence="1 2">MGP</strain>
    </source>
</reference>
<dbReference type="AlphaFoldDB" id="A0A4Y7RJK1"/>
<evidence type="ECO:0000313" key="1">
    <source>
        <dbReference type="EMBL" id="TEB09168.1"/>
    </source>
</evidence>
<gene>
    <name evidence="1" type="ORF">Pmgp_03343</name>
</gene>
<protein>
    <recommendedName>
        <fullName evidence="3">Methyltransferase domain-containing protein</fullName>
    </recommendedName>
</protein>
<keyword evidence="2" id="KW-1185">Reference proteome</keyword>
<organism evidence="1 2">
    <name type="scientific">Pelotomaculum propionicicum</name>
    <dbReference type="NCBI Taxonomy" id="258475"/>
    <lineage>
        <taxon>Bacteria</taxon>
        <taxon>Bacillati</taxon>
        <taxon>Bacillota</taxon>
        <taxon>Clostridia</taxon>
        <taxon>Eubacteriales</taxon>
        <taxon>Desulfotomaculaceae</taxon>
        <taxon>Pelotomaculum</taxon>
    </lineage>
</organism>
<dbReference type="RefSeq" id="WP_134215413.1">
    <property type="nucleotide sequence ID" value="NZ_QFFZ01000057.1"/>
</dbReference>
<evidence type="ECO:0008006" key="3">
    <source>
        <dbReference type="Google" id="ProtNLM"/>
    </source>
</evidence>
<sequence length="227" mass="25877">MLIDELAAACSETYNNSNPGNCGVNCNNGMNCVGRCDFEDGCLDQVHCWPQKGGRSDYECDKLLCCYVQKYSRRYSENVLSVENNIDFNQYSRYNILSIGCGGAPDLMAFERTARGKDIYYEGFDRNKRWKAIHELIESYAQKTDNIEVSLNRCDIFEVLAKNKPTCHSYNIVVVQFLISHLVNTNQIFYITYPRENSRSTAKADSLICCLPQPIPTVHKISLWICA</sequence>
<dbReference type="OrthoDB" id="1850322at2"/>
<evidence type="ECO:0000313" key="2">
    <source>
        <dbReference type="Proteomes" id="UP000297597"/>
    </source>
</evidence>
<name>A0A4Y7RJK1_9FIRM</name>